<keyword evidence="4" id="KW-1185">Reference proteome</keyword>
<feature type="compositionally biased region" description="Polar residues" evidence="1">
    <location>
        <begin position="1"/>
        <end position="18"/>
    </location>
</feature>
<gene>
    <name evidence="3" type="ORF">BS78_K178400</name>
</gene>
<protein>
    <recommendedName>
        <fullName evidence="2">F-box domain-containing protein</fullName>
    </recommendedName>
</protein>
<dbReference type="OrthoDB" id="658642at2759"/>
<dbReference type="PROSITE" id="PS50181">
    <property type="entry name" value="FBOX"/>
    <property type="match status" value="1"/>
</dbReference>
<dbReference type="Proteomes" id="UP001164776">
    <property type="component" value="Unassembled WGS sequence"/>
</dbReference>
<dbReference type="SMART" id="SM00256">
    <property type="entry name" value="FBOX"/>
    <property type="match status" value="1"/>
</dbReference>
<dbReference type="InterPro" id="IPR001810">
    <property type="entry name" value="F-box_dom"/>
</dbReference>
<evidence type="ECO:0000256" key="1">
    <source>
        <dbReference type="SAM" id="MobiDB-lite"/>
    </source>
</evidence>
<dbReference type="EMBL" id="MU629662">
    <property type="protein sequence ID" value="KAJ1255633.1"/>
    <property type="molecule type" value="Genomic_DNA"/>
</dbReference>
<dbReference type="Pfam" id="PF12937">
    <property type="entry name" value="F-box-like"/>
    <property type="match status" value="1"/>
</dbReference>
<sequence length="411" mass="45159">MSCGGQQPNRRAQNSPTLASPHRRRAVSEAGDPPSLPVLPDEVLGDIFLCLEAANDLARVSSACKSFRRVVCDPQFLRRFRFLHPPPVLGFFGSWESGGFHHAEPPHRSASAARAIAQATDFACSFLPNPGTWKIRDASDGRLLLCSRPADTKTAFMDLVVCDPLHRRYVRIPPIPKDLASSSCLGPLSLLAASGVEEEESPLGVICMDKQLGGKVSAFVFSSATGKWRGITFEGWRGNGGVILTCCRYYAPRSLCWKSEAFSCVFMLDACKMEFSVVRIRRPLHYRQCAIVEAEEGRLGLLTLDGCILDLYCKAREDNGVGSEEWKHERTIPLPNSGEYAFGFSGAGEGYILLEAIPLGFASTLQCRVGLHYFILKLKTFLVERLCVSGRHIDSACLYANFLPPLSLPVV</sequence>
<organism evidence="3 4">
    <name type="scientific">Paspalum vaginatum</name>
    <name type="common">seashore paspalum</name>
    <dbReference type="NCBI Taxonomy" id="158149"/>
    <lineage>
        <taxon>Eukaryota</taxon>
        <taxon>Viridiplantae</taxon>
        <taxon>Streptophyta</taxon>
        <taxon>Embryophyta</taxon>
        <taxon>Tracheophyta</taxon>
        <taxon>Spermatophyta</taxon>
        <taxon>Magnoliopsida</taxon>
        <taxon>Liliopsida</taxon>
        <taxon>Poales</taxon>
        <taxon>Poaceae</taxon>
        <taxon>PACMAD clade</taxon>
        <taxon>Panicoideae</taxon>
        <taxon>Andropogonodae</taxon>
        <taxon>Paspaleae</taxon>
        <taxon>Paspalinae</taxon>
        <taxon>Paspalum</taxon>
    </lineage>
</organism>
<comment type="caution">
    <text evidence="3">The sequence shown here is derived from an EMBL/GenBank/DDBJ whole genome shotgun (WGS) entry which is preliminary data.</text>
</comment>
<dbReference type="SUPFAM" id="SSF81383">
    <property type="entry name" value="F-box domain"/>
    <property type="match status" value="1"/>
</dbReference>
<dbReference type="PANTHER" id="PTHR31264">
    <property type="entry name" value="OS07G0554500 PROTEIN-RELATED"/>
    <property type="match status" value="1"/>
</dbReference>
<dbReference type="Gene3D" id="1.20.1280.50">
    <property type="match status" value="1"/>
</dbReference>
<evidence type="ECO:0000313" key="4">
    <source>
        <dbReference type="Proteomes" id="UP001164776"/>
    </source>
</evidence>
<accession>A0A9W7XBL9</accession>
<dbReference type="PANTHER" id="PTHR31264:SF7">
    <property type="entry name" value="F-BOX DOMAIN CONTAINING PROTEIN, EXPRESSED"/>
    <property type="match status" value="1"/>
</dbReference>
<feature type="region of interest" description="Disordered" evidence="1">
    <location>
        <begin position="1"/>
        <end position="35"/>
    </location>
</feature>
<reference evidence="3 4" key="1">
    <citation type="submission" date="2022-10" db="EMBL/GenBank/DDBJ databases">
        <title>WGS assembly of Paspalum vaginatum 540-79.</title>
        <authorList>
            <person name="Sun G."/>
            <person name="Wase N."/>
            <person name="Shu S."/>
            <person name="Jenkins J."/>
            <person name="Zhou B."/>
            <person name="Torres-Rodriguez J."/>
            <person name="Chen C."/>
            <person name="Sandor L."/>
            <person name="Plott C."/>
            <person name="Yoshinga Y."/>
            <person name="Daum C."/>
            <person name="Qi P."/>
            <person name="Barry K."/>
            <person name="Lipzen A."/>
            <person name="Berry L."/>
            <person name="Pedersen C."/>
            <person name="Gottilla T."/>
            <person name="Foltz A."/>
            <person name="Yu H."/>
            <person name="O'Malley R."/>
            <person name="Zhang C."/>
            <person name="Devos K."/>
            <person name="Sigmon B."/>
            <person name="Yu B."/>
            <person name="Obata T."/>
            <person name="Schmutz J."/>
            <person name="Schnable J."/>
        </authorList>
    </citation>
    <scope>NUCLEOTIDE SEQUENCE [LARGE SCALE GENOMIC DNA]</scope>
    <source>
        <strain evidence="4">cv. 540-79</strain>
    </source>
</reference>
<evidence type="ECO:0000259" key="2">
    <source>
        <dbReference type="PROSITE" id="PS50181"/>
    </source>
</evidence>
<feature type="domain" description="F-box" evidence="2">
    <location>
        <begin position="33"/>
        <end position="80"/>
    </location>
</feature>
<evidence type="ECO:0000313" key="3">
    <source>
        <dbReference type="EMBL" id="KAJ1255633.1"/>
    </source>
</evidence>
<proteinExistence type="predicted"/>
<dbReference type="InterPro" id="IPR036047">
    <property type="entry name" value="F-box-like_dom_sf"/>
</dbReference>
<dbReference type="AlphaFoldDB" id="A0A9W7XBL9"/>
<name>A0A9W7XBL9_9POAL</name>